<protein>
    <submittedName>
        <fullName evidence="1">Uncharacterized protein</fullName>
    </submittedName>
</protein>
<evidence type="ECO:0000313" key="1">
    <source>
        <dbReference type="EMBL" id="CEH15585.1"/>
    </source>
</evidence>
<organism evidence="1 2">
    <name type="scientific">Ceraceosorus bombacis</name>
    <dbReference type="NCBI Taxonomy" id="401625"/>
    <lineage>
        <taxon>Eukaryota</taxon>
        <taxon>Fungi</taxon>
        <taxon>Dikarya</taxon>
        <taxon>Basidiomycota</taxon>
        <taxon>Ustilaginomycotina</taxon>
        <taxon>Exobasidiomycetes</taxon>
        <taxon>Ceraceosorales</taxon>
        <taxon>Ceraceosoraceae</taxon>
        <taxon>Ceraceosorus</taxon>
    </lineage>
</organism>
<proteinExistence type="predicted"/>
<reference evidence="1 2" key="1">
    <citation type="submission" date="2014-09" db="EMBL/GenBank/DDBJ databases">
        <authorList>
            <person name="Magalhaes I.L.F."/>
            <person name="Oliveira U."/>
            <person name="Santos F.R."/>
            <person name="Vidigal T.H.D.A."/>
            <person name="Brescovit A.D."/>
            <person name="Santos A.J."/>
        </authorList>
    </citation>
    <scope>NUCLEOTIDE SEQUENCE [LARGE SCALE GENOMIC DNA]</scope>
</reference>
<evidence type="ECO:0000313" key="2">
    <source>
        <dbReference type="Proteomes" id="UP000054845"/>
    </source>
</evidence>
<accession>A0A0P1BHU4</accession>
<keyword evidence="2" id="KW-1185">Reference proteome</keyword>
<dbReference type="AlphaFoldDB" id="A0A0P1BHU4"/>
<name>A0A0P1BHU4_9BASI</name>
<sequence>MAVVITYGSSNTHRLPYYINAPYSNQLLYYIDAHPYGSSSQLPYYINAQPYGRPNQLPYYINVL</sequence>
<dbReference type="Proteomes" id="UP000054845">
    <property type="component" value="Unassembled WGS sequence"/>
</dbReference>
<dbReference type="EMBL" id="CCYA01000264">
    <property type="protein sequence ID" value="CEH15585.1"/>
    <property type="molecule type" value="Genomic_DNA"/>
</dbReference>